<dbReference type="Gene3D" id="3.20.20.80">
    <property type="entry name" value="Glycosidases"/>
    <property type="match status" value="2"/>
</dbReference>
<keyword evidence="1" id="KW-0808">Transferase</keyword>
<dbReference type="SUPFAM" id="SSF51445">
    <property type="entry name" value="(Trans)glycosidases"/>
    <property type="match status" value="1"/>
</dbReference>
<organism evidence="1 2">
    <name type="scientific">Terrisporobacter muris</name>
    <dbReference type="NCBI Taxonomy" id="2963284"/>
    <lineage>
        <taxon>Bacteria</taxon>
        <taxon>Bacillati</taxon>
        <taxon>Bacillota</taxon>
        <taxon>Clostridia</taxon>
        <taxon>Peptostreptococcales</taxon>
        <taxon>Peptostreptococcaceae</taxon>
        <taxon>Terrisporobacter</taxon>
    </lineage>
</organism>
<dbReference type="EMBL" id="JANKBY010000304">
    <property type="protein sequence ID" value="MCR1824415.1"/>
    <property type="molecule type" value="Genomic_DNA"/>
</dbReference>
<dbReference type="Proteomes" id="UP001140817">
    <property type="component" value="Unassembled WGS sequence"/>
</dbReference>
<evidence type="ECO:0000313" key="1">
    <source>
        <dbReference type="EMBL" id="MCR1824415.1"/>
    </source>
</evidence>
<comment type="caution">
    <text evidence="1">The sequence shown here is derived from an EMBL/GenBank/DDBJ whole genome shotgun (WGS) entry which is preliminary data.</text>
</comment>
<name>A0A9X2S2Q2_9FIRM</name>
<dbReference type="GO" id="GO:0016740">
    <property type="term" value="F:transferase activity"/>
    <property type="evidence" value="ECO:0007669"/>
    <property type="project" value="UniProtKB-KW"/>
</dbReference>
<protein>
    <submittedName>
        <fullName evidence="1">Family 2 glycosyl transferase</fullName>
    </submittedName>
</protein>
<dbReference type="RefSeq" id="WP_257560709.1">
    <property type="nucleotide sequence ID" value="NZ_JANKBY010000304.1"/>
</dbReference>
<dbReference type="AlphaFoldDB" id="A0A9X2S2Q2"/>
<sequence>MKRYLKICTILLVSAILIYNFKYIVRNNLNTSSEDNIKQVSRVNEKDMEIYKNGKWEKTFLKGVNIGAAKPGYFPGEFGITKSDYLRWFKYIKEMNANVIRVYTLQMPAFYEALYEFNRYEKEPLYIIHGVWVDEELMLEEMNAFSINVIDTFKSETDKIIDVIHGNASVEKTTGRGYGRYTKDISPYVIGYILGIEWEPNFTKSTNDINKGMKDFDGKWLYTESANPIEIFFAQVGEHAIEHETSNYNTQKPIAFSNWVTTDVMSHDDDVDEQNRIVDINEGKIKHKDDFKSGIFVSYHIYPYYPDFLNYEKKYTEYVDEKGNKNSYKAYLEELIGYYKDRPVIVSEFGVPTSRGITHEDSSRGFNQGMVSEAEQGLMNKEMLDDIHSSGYAGAIIFSWQDEWFKRTWNTMDMDDPDARAYWSDKMTSEKYFGLLTFDPGSKKSVAYVDGNMKEWKKKDIVTESENTKLYMKSDEEYLYFRVNKKNLDINSDEIIIPIDVTQKSGSNNVEGYKFNFNEYADFIIKINGKDNSTIEVQNYYDINDFLFKDKIKKNKSSNKFNILKQTILGESYMPLSKKTIKQKEVEVGKLIYGNANPRSEDYNSLSDFIINGDDIEIRIPWLMLNISNPTQKLVIDDFNNKNEIKHTPIENISSGIYLVDDGVSKEQAIMKSYTWDKWEIPNYHERLKESYYIIKESFKDID</sequence>
<dbReference type="InterPro" id="IPR017853">
    <property type="entry name" value="GH"/>
</dbReference>
<gene>
    <name evidence="1" type="ORF">NSA58_16665</name>
</gene>
<accession>A0A9X2S2Q2</accession>
<keyword evidence="2" id="KW-1185">Reference proteome</keyword>
<evidence type="ECO:0000313" key="2">
    <source>
        <dbReference type="Proteomes" id="UP001140817"/>
    </source>
</evidence>
<reference evidence="1" key="1">
    <citation type="submission" date="2022-07" db="EMBL/GenBank/DDBJ databases">
        <title>Enhanced cultured diversity of the mouse gut microbiota enables custom-made synthetic communities.</title>
        <authorList>
            <person name="Afrizal A."/>
        </authorList>
    </citation>
    <scope>NUCLEOTIDE SEQUENCE</scope>
    <source>
        <strain evidence="1">DSM 29186</strain>
    </source>
</reference>
<proteinExistence type="predicted"/>